<dbReference type="Pfam" id="PF01640">
    <property type="entry name" value="Peptidase_C10"/>
    <property type="match status" value="1"/>
</dbReference>
<dbReference type="InterPro" id="IPR000200">
    <property type="entry name" value="Peptidase_C10"/>
</dbReference>
<evidence type="ECO:0000256" key="5">
    <source>
        <dbReference type="ARBA" id="ARBA00022807"/>
    </source>
</evidence>
<comment type="similarity">
    <text evidence="1">Belongs to the peptidase C10 family.</text>
</comment>
<dbReference type="PANTHER" id="PTHR45661:SF3">
    <property type="entry name" value="IG-LIKE DOMAIN-CONTAINING PROTEIN"/>
    <property type="match status" value="1"/>
</dbReference>
<evidence type="ECO:0000313" key="10">
    <source>
        <dbReference type="Proteomes" id="UP000186351"/>
    </source>
</evidence>
<evidence type="ECO:0000256" key="7">
    <source>
        <dbReference type="SAM" id="SignalP"/>
    </source>
</evidence>
<keyword evidence="4" id="KW-0378">Hydrolase</keyword>
<name>A0A1B1SBX5_9BACT</name>
<accession>A0A1Z2XGK6</accession>
<sequence>MFQQFSKRLIFTLLAGTAASMAYAGTVSADNARQLAADFFAASGQENLASESALELVYTCGDAAKPLYYVFNARQGQGFVIVSADDCTTPVLGYSLENNYNVASVPPAMKWMMGGLENEIKAASKLQKPTTQEVRRSVMRRAARSNEKILLNTPEWRQEAPFNNMIPGRPLVGCVGTAMATIMKYHNYPQRGTGSYNGVNFDVAYDWDNMRMDNYRYGYSETEANAVATLVYHAAASIGTQFGYSGSSAYEVKVPAALINYFGYDPGVSFKKRSEAATQAEFDRLVENDIKAGRPVLYCGQDVTAGHAFVVDGYDPLTSMIHVNWGWGGADGNNNGGWYASTALNPTVSQQHSFNNLTTIIYNIKPGNGNNSSWSPIHITADGRQVGMGSDLKGDLAVGTSFTVRVGNLKNVSYNDFSGKIAVALFDAQGTFKSLLSAIDGFSLSGMAIYPYGYADFKCQLPAGVAVADGDMIRMATSADNGTTWLPVAGELVTTNEIPAKGAAPQYFAITRPSSITGATFTGENSVIRGWNYHFTVVPEFPERDMVTVKANGYVVSPGANHTYTIGNVVSDQEITVYVQNAADVKEKRSLWVEAGSLESLLPGGDATALKELTLFGTMDSRDFAFIKGNMKSLTRLDISSVRILANGSDPANAVPRDAFRNLWKLKEVVLPNSVNRLCNGAFRSCGISKMVIPAGVRTIDYNVFNASSGLLDIWVSNSNPVYINWCVLHATPTSRMTLHCPSEAAVNNYKAKEYWKDIANIVVDPIVSTSDCSFAVMEDDDVKYVCDIKPGSYEKGKKIVFSAEHIADNDNRMDVYANSTLLKPDAQGNYSTVLNGNTIIHFDLVEPTPVSTYESPWTITDDGGTVGMFTDAVNVLPGVPFSIRINSFSVTDNAFWAVVLTTDDGRIKEFISPIGNWSAGPGKGLKMNVNCCVNDATVREGNLIRLATSFNKRTWALVNGKNDNVIASLPALNNQTPVYNFTFSEGLESKANMSGVVSTAVHGRDLTFKITPKQASHMIDAVVNGDTIIKAGKAFTYSFIAKQDIDFDINIYPPVTYTEATIVLKDGEHLYLSGDEGIDNWGVLNHQMAEKYKNIKKLKIVGKLDYYDFNFFRENYWIAANIRYLDLSEATFVRDRDKDAKNGLDNVFPRNAFKNDALGGCYIEEIVLPSSLTQFDDLCFNGCSRLREIRLPSNLRNWTTGPTPYVGAVKNLTRGGLNDDVFKGCTSLETIYLPCVPGVGGKVGHWYYSNYHALKTGLPDNTKVTVVVPAEHLTAYKTPRVDDGDFENQWSNGWEAGGFNLVGEYPVYALDFDPSRCFIAEAGVDVSKIASFLKDNVKLEQMDCKLYVATGSNESANRPEGVDAYDASRKYKVYDNGKLLDADKIGADGSISITYYNPNKHADKSGNHAVEVAYLYDVTFNCASANLLVAVDNIRNNEESAGDEATEFETFNYYNALAPVLENVKENSSVRFKVSLTENNPKIAISVKNGENVVSPDEEGYYTVDVTDSNVAVSISAVPVNGATLTSADIDAITPADAVDVTSIALAGDIEADKVKDVIDQLPSIQELDLSELTTALPAEAMAGKETLVTVSLPAADHIEDGTFSGCTNLTGVEVPSCVSSIGANAFSGCSSLQTINFTDVKSIGANAFNGCTGLTSVIFTAPGSETTVARVRSVSRSARAEGYSADAFAGINPNCIVYLDENVAVPDAPANYVRVRKDDTVEGGRVYEALGSISIDPMYDFRALNTFNVTEGNTISMEMPLDVSYGASNWNSFVIPFVPAKVTNVAGDEISAYTGSDDEVGANGSYMVASLSDETAEGLSLMAGIQANVPYVAGLCAETEPGVVRFESGACEVANTPDNISVNGAHYTLSATFAKSELPTATTYMLTDDGSAFATSDDYAETVTAAPFSVYAVAPSGDRFDINIEEAPGVPTGIDGVYAESGLRIAAENGVLVIYSDTEGLSIDLYSVNGMRLREIRLSAGRNEVSGLLQGVYVISGQKVVL</sequence>
<evidence type="ECO:0000259" key="8">
    <source>
        <dbReference type="Pfam" id="PF13734"/>
    </source>
</evidence>
<keyword evidence="10" id="KW-1185">Reference proteome</keyword>
<dbReference type="GeneID" id="65537557"/>
<dbReference type="InterPro" id="IPR044934">
    <property type="entry name" value="Streptopain_sf"/>
</dbReference>
<dbReference type="SUPFAM" id="SSF54001">
    <property type="entry name" value="Cysteine proteinases"/>
    <property type="match status" value="1"/>
</dbReference>
<dbReference type="PANTHER" id="PTHR45661">
    <property type="entry name" value="SURFACE ANTIGEN"/>
    <property type="match status" value="1"/>
</dbReference>
<keyword evidence="3 7" id="KW-0732">Signal</keyword>
<feature type="active site" description="Nucleophile" evidence="6">
    <location>
        <position position="174"/>
    </location>
</feature>
<dbReference type="GO" id="GO:0006508">
    <property type="term" value="P:proteolysis"/>
    <property type="evidence" value="ECO:0007669"/>
    <property type="project" value="UniProtKB-KW"/>
</dbReference>
<feature type="domain" description="Spi protease inhibitor" evidence="8">
    <location>
        <begin position="26"/>
        <end position="120"/>
    </location>
</feature>
<dbReference type="InterPro" id="IPR032675">
    <property type="entry name" value="LRR_dom_sf"/>
</dbReference>
<dbReference type="RefSeq" id="WP_084274127.1">
    <property type="nucleotide sequence ID" value="NZ_CAJTAP010000004.1"/>
</dbReference>
<dbReference type="Pfam" id="PF13306">
    <property type="entry name" value="LRR_5"/>
    <property type="match status" value="3"/>
</dbReference>
<dbReference type="InterPro" id="IPR026906">
    <property type="entry name" value="LRR_5"/>
</dbReference>
<dbReference type="PRINTS" id="PR00797">
    <property type="entry name" value="STREPTOPAIN"/>
</dbReference>
<dbReference type="Proteomes" id="UP000186351">
    <property type="component" value="Chromosome"/>
</dbReference>
<dbReference type="GO" id="GO:0008234">
    <property type="term" value="F:cysteine-type peptidase activity"/>
    <property type="evidence" value="ECO:0007669"/>
    <property type="project" value="UniProtKB-KW"/>
</dbReference>
<evidence type="ECO:0000313" key="9">
    <source>
        <dbReference type="EMBL" id="ANU64333.2"/>
    </source>
</evidence>
<dbReference type="InterPro" id="IPR053139">
    <property type="entry name" value="Surface_bspA-like"/>
</dbReference>
<feature type="signal peptide" evidence="7">
    <location>
        <begin position="1"/>
        <end position="24"/>
    </location>
</feature>
<proteinExistence type="inferred from homology"/>
<keyword evidence="2" id="KW-0645">Protease</keyword>
<protein>
    <recommendedName>
        <fullName evidence="8">Spi protease inhibitor domain-containing protein</fullName>
    </recommendedName>
</protein>
<evidence type="ECO:0000256" key="3">
    <source>
        <dbReference type="ARBA" id="ARBA00022729"/>
    </source>
</evidence>
<dbReference type="InterPro" id="IPR025896">
    <property type="entry name" value="Spi_Prtas-inh"/>
</dbReference>
<feature type="chain" id="PRO_5012565653" description="Spi protease inhibitor domain-containing protein" evidence="7">
    <location>
        <begin position="25"/>
        <end position="2004"/>
    </location>
</feature>
<keyword evidence="5" id="KW-0788">Thiol protease</keyword>
<dbReference type="InterPro" id="IPR038765">
    <property type="entry name" value="Papain-like_cys_pep_sf"/>
</dbReference>
<evidence type="ECO:0000256" key="4">
    <source>
        <dbReference type="ARBA" id="ARBA00022801"/>
    </source>
</evidence>
<accession>A0A1B1SBX5</accession>
<dbReference type="Pfam" id="PF13734">
    <property type="entry name" value="Inhibitor_I69"/>
    <property type="match status" value="1"/>
</dbReference>
<evidence type="ECO:0000256" key="1">
    <source>
        <dbReference type="ARBA" id="ARBA00009693"/>
    </source>
</evidence>
<organism evidence="9 10">
    <name type="scientific">Muribaculum intestinale</name>
    <dbReference type="NCBI Taxonomy" id="1796646"/>
    <lineage>
        <taxon>Bacteria</taxon>
        <taxon>Pseudomonadati</taxon>
        <taxon>Bacteroidota</taxon>
        <taxon>Bacteroidia</taxon>
        <taxon>Bacteroidales</taxon>
        <taxon>Muribaculaceae</taxon>
        <taxon>Muribaculum</taxon>
    </lineage>
</organism>
<dbReference type="STRING" id="1796646.A4V02_11810"/>
<evidence type="ECO:0000256" key="2">
    <source>
        <dbReference type="ARBA" id="ARBA00022670"/>
    </source>
</evidence>
<dbReference type="OrthoDB" id="2235251at2"/>
<evidence type="ECO:0000256" key="6">
    <source>
        <dbReference type="PIRSR" id="PIRSR600200-1"/>
    </source>
</evidence>
<dbReference type="Gene3D" id="3.30.910.30">
    <property type="entry name" value="Peptidase C10 family"/>
    <property type="match status" value="1"/>
</dbReference>
<reference evidence="10" key="1">
    <citation type="submission" date="2016-04" db="EMBL/GenBank/DDBJ databases">
        <title>Complete Genome Sequences of Twelve Strains of a Stable Defined Moderately Diverse Mouse Microbiota 2 (sDMDMm2).</title>
        <authorList>
            <person name="Uchimura Y."/>
            <person name="Wyss M."/>
            <person name="Brugiroux S."/>
            <person name="Limenitakis J.P."/>
            <person name="Stecher B."/>
            <person name="McCoy K.D."/>
            <person name="Macpherson A.J."/>
        </authorList>
    </citation>
    <scope>NUCLEOTIDE SEQUENCE [LARGE SCALE GENOMIC DNA]</scope>
    <source>
        <strain evidence="10">YL27</strain>
    </source>
</reference>
<feature type="active site" description="Proton acceptor" evidence="6">
    <location>
        <position position="307"/>
    </location>
</feature>
<dbReference type="SUPFAM" id="SSF52058">
    <property type="entry name" value="L domain-like"/>
    <property type="match status" value="2"/>
</dbReference>
<dbReference type="Gene3D" id="3.80.10.10">
    <property type="entry name" value="Ribonuclease Inhibitor"/>
    <property type="match status" value="3"/>
</dbReference>
<dbReference type="EMBL" id="CP015402">
    <property type="protein sequence ID" value="ANU64333.2"/>
    <property type="molecule type" value="Genomic_DNA"/>
</dbReference>
<gene>
    <name evidence="9" type="ORF">A4V02_11810</name>
</gene>
<dbReference type="Gene3D" id="3.90.70.50">
    <property type="entry name" value="Peptidase C10, streptopain"/>
    <property type="match status" value="1"/>
</dbReference>
<dbReference type="KEGG" id="pary:A4V02_11810"/>